<dbReference type="InterPro" id="IPR001647">
    <property type="entry name" value="HTH_TetR"/>
</dbReference>
<organism evidence="6 7">
    <name type="scientific">Nocardia abscessus</name>
    <dbReference type="NCBI Taxonomy" id="120957"/>
    <lineage>
        <taxon>Bacteria</taxon>
        <taxon>Bacillati</taxon>
        <taxon>Actinomycetota</taxon>
        <taxon>Actinomycetes</taxon>
        <taxon>Mycobacteriales</taxon>
        <taxon>Nocardiaceae</taxon>
        <taxon>Nocardia</taxon>
    </lineage>
</organism>
<evidence type="ECO:0000256" key="1">
    <source>
        <dbReference type="ARBA" id="ARBA00023015"/>
    </source>
</evidence>
<feature type="DNA-binding region" description="H-T-H motif" evidence="4">
    <location>
        <begin position="26"/>
        <end position="45"/>
    </location>
</feature>
<comment type="caution">
    <text evidence="6">The sequence shown here is derived from an EMBL/GenBank/DDBJ whole genome shotgun (WGS) entry which is preliminary data.</text>
</comment>
<name>A0ABS0C1H8_9NOCA</name>
<keyword evidence="1" id="KW-0805">Transcription regulation</keyword>
<evidence type="ECO:0000313" key="6">
    <source>
        <dbReference type="EMBL" id="MBF6224229.1"/>
    </source>
</evidence>
<dbReference type="Pfam" id="PF00440">
    <property type="entry name" value="TetR_N"/>
    <property type="match status" value="1"/>
</dbReference>
<evidence type="ECO:0000256" key="4">
    <source>
        <dbReference type="PROSITE-ProRule" id="PRU00335"/>
    </source>
</evidence>
<protein>
    <submittedName>
        <fullName evidence="6">TetR/AcrR family transcriptional regulator</fullName>
    </submittedName>
</protein>
<accession>A0ABS0C1H8</accession>
<keyword evidence="7" id="KW-1185">Reference proteome</keyword>
<evidence type="ECO:0000313" key="7">
    <source>
        <dbReference type="Proteomes" id="UP000807309"/>
    </source>
</evidence>
<dbReference type="InterPro" id="IPR009057">
    <property type="entry name" value="Homeodomain-like_sf"/>
</dbReference>
<evidence type="ECO:0000259" key="5">
    <source>
        <dbReference type="PROSITE" id="PS50977"/>
    </source>
</evidence>
<dbReference type="Proteomes" id="UP000807309">
    <property type="component" value="Unassembled WGS sequence"/>
</dbReference>
<dbReference type="PROSITE" id="PS50977">
    <property type="entry name" value="HTH_TETR_2"/>
    <property type="match status" value="1"/>
</dbReference>
<dbReference type="Pfam" id="PF16859">
    <property type="entry name" value="TetR_C_11"/>
    <property type="match status" value="1"/>
</dbReference>
<keyword evidence="2 4" id="KW-0238">DNA-binding</keyword>
<gene>
    <name evidence="6" type="ORF">IU470_03725</name>
</gene>
<dbReference type="Gene3D" id="1.10.10.60">
    <property type="entry name" value="Homeodomain-like"/>
    <property type="match status" value="1"/>
</dbReference>
<dbReference type="SUPFAM" id="SSF46689">
    <property type="entry name" value="Homeodomain-like"/>
    <property type="match status" value="1"/>
</dbReference>
<dbReference type="EMBL" id="JADLRE010000002">
    <property type="protein sequence ID" value="MBF6224229.1"/>
    <property type="molecule type" value="Genomic_DNA"/>
</dbReference>
<dbReference type="SUPFAM" id="SSF48498">
    <property type="entry name" value="Tetracyclin repressor-like, C-terminal domain"/>
    <property type="match status" value="1"/>
</dbReference>
<dbReference type="PANTHER" id="PTHR30055">
    <property type="entry name" value="HTH-TYPE TRANSCRIPTIONAL REGULATOR RUTR"/>
    <property type="match status" value="1"/>
</dbReference>
<evidence type="ECO:0000256" key="2">
    <source>
        <dbReference type="ARBA" id="ARBA00023125"/>
    </source>
</evidence>
<dbReference type="PANTHER" id="PTHR30055:SF149">
    <property type="entry name" value="TETR-FAMILY TRANSCRIPTIONAL REGULATOR"/>
    <property type="match status" value="1"/>
</dbReference>
<dbReference type="PRINTS" id="PR00455">
    <property type="entry name" value="HTHTETR"/>
</dbReference>
<keyword evidence="3" id="KW-0804">Transcription</keyword>
<proteinExistence type="predicted"/>
<dbReference type="InterPro" id="IPR011075">
    <property type="entry name" value="TetR_C"/>
</dbReference>
<dbReference type="InterPro" id="IPR036271">
    <property type="entry name" value="Tet_transcr_reg_TetR-rel_C_sf"/>
</dbReference>
<evidence type="ECO:0000256" key="3">
    <source>
        <dbReference type="ARBA" id="ARBA00023163"/>
    </source>
</evidence>
<sequence>MTPDREYELLTAALDLLREVGYEALSMDTLAARAHCSKATLYRMWPTKPQLIAAALRATGPTDAKDIDTGSLRGDLVAMADRFVPRAEQDTALIAALDHAIITNPDLAATLRAVLLEPDTADLARFVDRAVERGELPARPPAAELLSPLFFGVFVTRPVFDGSLADADYITRFIDDIVLPALHHCACR</sequence>
<reference evidence="6 7" key="1">
    <citation type="submission" date="2020-10" db="EMBL/GenBank/DDBJ databases">
        <title>Identification of Nocardia species via Next-generation sequencing and recognition of intraspecies genetic diversity.</title>
        <authorList>
            <person name="Li P."/>
            <person name="Li P."/>
            <person name="Lu B."/>
        </authorList>
    </citation>
    <scope>NUCLEOTIDE SEQUENCE [LARGE SCALE GENOMIC DNA]</scope>
    <source>
        <strain evidence="6 7">N-11</strain>
    </source>
</reference>
<dbReference type="Gene3D" id="1.10.357.10">
    <property type="entry name" value="Tetracycline Repressor, domain 2"/>
    <property type="match status" value="1"/>
</dbReference>
<feature type="domain" description="HTH tetR-type" evidence="5">
    <location>
        <begin position="3"/>
        <end position="63"/>
    </location>
</feature>
<dbReference type="InterPro" id="IPR050109">
    <property type="entry name" value="HTH-type_TetR-like_transc_reg"/>
</dbReference>